<dbReference type="EMBL" id="DF820465">
    <property type="protein sequence ID" value="GAK56889.1"/>
    <property type="molecule type" value="Genomic_DNA"/>
</dbReference>
<dbReference type="GO" id="GO:0008784">
    <property type="term" value="F:alanine racemase activity"/>
    <property type="evidence" value="ECO:0007669"/>
    <property type="project" value="TreeGrafter"/>
</dbReference>
<evidence type="ECO:0000256" key="2">
    <source>
        <dbReference type="ARBA" id="ARBA00022898"/>
    </source>
</evidence>
<dbReference type="GO" id="GO:0005829">
    <property type="term" value="C:cytosol"/>
    <property type="evidence" value="ECO:0007669"/>
    <property type="project" value="TreeGrafter"/>
</dbReference>
<dbReference type="PANTHER" id="PTHR30511:SF3">
    <property type="entry name" value="LYSINE RACEMASE"/>
    <property type="match status" value="1"/>
</dbReference>
<evidence type="ECO:0000256" key="3">
    <source>
        <dbReference type="ARBA" id="ARBA00023235"/>
    </source>
</evidence>
<dbReference type="CDD" id="cd06815">
    <property type="entry name" value="PLPDE_III_AR_like_1"/>
    <property type="match status" value="1"/>
</dbReference>
<dbReference type="SUPFAM" id="SSF51419">
    <property type="entry name" value="PLP-binding barrel"/>
    <property type="match status" value="1"/>
</dbReference>
<sequence length="359" mass="39470">MTIKNPTLIADIEKIEYNAKVITTLCQHYNIQVAAVTKGVCAEPEIAEAMLRGGCTMLADSRLENLQLLREQHFDVDHLLLRLPMISEIDEVVRLADISLNSEIATIKALNSAAQKQQTTHRIILMIDVGDLREGIWPETIHKILPEILQCEYIIFEGIGCNLGCYGGVIPSPENMGLLLQQKLMIETSYPISVNLVSGGTSTALQLVASGKMPKGINHFRVGEAILLGRNPVDRSPFPGTCQDAFIIQGEIIECQWKPSVPLGQIGQDAFGHLPVFEDRGIRLRAILALGRQDIAVNGLTPCDPKIQILGASSDHLLIDITETHHRYQVGSTISFFPNYAAVLAASTSRYIRKICINS</sequence>
<dbReference type="STRING" id="1499967.U27_03853"/>
<gene>
    <name evidence="5" type="ORF">U27_03853</name>
</gene>
<dbReference type="InterPro" id="IPR000821">
    <property type="entry name" value="Ala_racemase"/>
</dbReference>
<evidence type="ECO:0000313" key="5">
    <source>
        <dbReference type="EMBL" id="GAK56889.1"/>
    </source>
</evidence>
<dbReference type="PANTHER" id="PTHR30511">
    <property type="entry name" value="ALANINE RACEMASE"/>
    <property type="match status" value="1"/>
</dbReference>
<dbReference type="eggNOG" id="COG3457">
    <property type="taxonomic scope" value="Bacteria"/>
</dbReference>
<dbReference type="HOGENOM" id="CLU_067103_0_0_0"/>
<dbReference type="Gene3D" id="3.20.20.10">
    <property type="entry name" value="Alanine racemase"/>
    <property type="match status" value="1"/>
</dbReference>
<dbReference type="GO" id="GO:0030170">
    <property type="term" value="F:pyridoxal phosphate binding"/>
    <property type="evidence" value="ECO:0007669"/>
    <property type="project" value="TreeGrafter"/>
</dbReference>
<keyword evidence="3" id="KW-0413">Isomerase</keyword>
<keyword evidence="2" id="KW-0663">Pyridoxal phosphate</keyword>
<evidence type="ECO:0000259" key="4">
    <source>
        <dbReference type="Pfam" id="PF01168"/>
    </source>
</evidence>
<name>A0A081BX34_VECG1</name>
<proteinExistence type="predicted"/>
<dbReference type="InterPro" id="IPR001608">
    <property type="entry name" value="Ala_racemase_N"/>
</dbReference>
<organism evidence="5">
    <name type="scientific">Vecturithrix granuli</name>
    <dbReference type="NCBI Taxonomy" id="1499967"/>
    <lineage>
        <taxon>Bacteria</taxon>
        <taxon>Candidatus Moduliflexota</taxon>
        <taxon>Candidatus Vecturitrichia</taxon>
        <taxon>Candidatus Vecturitrichales</taxon>
        <taxon>Candidatus Vecturitrichaceae</taxon>
        <taxon>Candidatus Vecturithrix</taxon>
    </lineage>
</organism>
<evidence type="ECO:0000313" key="6">
    <source>
        <dbReference type="Proteomes" id="UP000030661"/>
    </source>
</evidence>
<accession>A0A081BX34</accession>
<feature type="domain" description="Alanine racemase N-terminal" evidence="4">
    <location>
        <begin position="11"/>
        <end position="227"/>
    </location>
</feature>
<reference evidence="5" key="1">
    <citation type="journal article" date="2015" name="PeerJ">
        <title>First genomic representation of candidate bacterial phylum KSB3 points to enhanced environmental sensing as a trigger of wastewater bulking.</title>
        <authorList>
            <person name="Sekiguchi Y."/>
            <person name="Ohashi A."/>
            <person name="Parks D.H."/>
            <person name="Yamauchi T."/>
            <person name="Tyson G.W."/>
            <person name="Hugenholtz P."/>
        </authorList>
    </citation>
    <scope>NUCLEOTIDE SEQUENCE [LARGE SCALE GENOMIC DNA]</scope>
</reference>
<dbReference type="InterPro" id="IPR029066">
    <property type="entry name" value="PLP-binding_barrel"/>
</dbReference>
<evidence type="ECO:0000256" key="1">
    <source>
        <dbReference type="ARBA" id="ARBA00001933"/>
    </source>
</evidence>
<comment type="cofactor">
    <cofactor evidence="1">
        <name>pyridoxal 5'-phosphate</name>
        <dbReference type="ChEBI" id="CHEBI:597326"/>
    </cofactor>
</comment>
<dbReference type="Pfam" id="PF01168">
    <property type="entry name" value="Ala_racemase_N"/>
    <property type="match status" value="1"/>
</dbReference>
<dbReference type="AlphaFoldDB" id="A0A081BX34"/>
<protein>
    <submittedName>
        <fullName evidence="5">Alanine racemase domain protein</fullName>
    </submittedName>
</protein>
<dbReference type="Proteomes" id="UP000030661">
    <property type="component" value="Unassembled WGS sequence"/>
</dbReference>
<keyword evidence="6" id="KW-1185">Reference proteome</keyword>